<dbReference type="GO" id="GO:0016491">
    <property type="term" value="F:oxidoreductase activity"/>
    <property type="evidence" value="ECO:0007669"/>
    <property type="project" value="UniProtKB-ARBA"/>
</dbReference>
<dbReference type="PROSITE" id="PS51379">
    <property type="entry name" value="4FE4S_FER_2"/>
    <property type="match status" value="1"/>
</dbReference>
<sequence length="400" mass="45339">MSYNVEDWHEPYGQQFEDATEDEVTGQLQDWCCEYCGQCFETCPELSIHIKNSHPGQPFPNCCFTDDDCHQLYGTDYACVGGVCEKLEMYPMGISADVCAEDHPCEKIQIEFTIDGETKYTPYYESLEPGKYHLVFPTEVQYNGRTYELLGNNDFNITHPQNDETYFKASYFYELPPPPPPNGWPYEIPVKVYMNELVNPGWYSWGEKEKEVESGGIDKVLGARLDWAIKFEGGTLPACEARLIWNDETVQTVHFTALEQGKTETGSTDIDVLKILEKNTLKIGVSQSPAAFNRVLFTVIVTFGYSSEPDKKPKVPEPPLWEKMKWYQWLALGGGAVLATYALVPKTRPAIRQPVQIFLGKAEEYGKKGVEQAGIYARMGAKKAGVAAKREAKGLWERYR</sequence>
<dbReference type="PROSITE" id="PS00198">
    <property type="entry name" value="4FE4S_FER_1"/>
    <property type="match status" value="1"/>
</dbReference>
<feature type="domain" description="4Fe-4S ferredoxin-type" evidence="2">
    <location>
        <begin position="22"/>
        <end position="53"/>
    </location>
</feature>
<dbReference type="InterPro" id="IPR013087">
    <property type="entry name" value="Znf_C2H2_type"/>
</dbReference>
<feature type="domain" description="C2H2-type" evidence="1">
    <location>
        <begin position="31"/>
        <end position="59"/>
    </location>
</feature>
<dbReference type="PROSITE" id="PS00028">
    <property type="entry name" value="ZINC_FINGER_C2H2_1"/>
    <property type="match status" value="1"/>
</dbReference>
<evidence type="ECO:0000259" key="2">
    <source>
        <dbReference type="PROSITE" id="PS51379"/>
    </source>
</evidence>
<proteinExistence type="predicted"/>
<dbReference type="Proteomes" id="UP000070248">
    <property type="component" value="Unassembled WGS sequence"/>
</dbReference>
<evidence type="ECO:0000313" key="4">
    <source>
        <dbReference type="Proteomes" id="UP000070248"/>
    </source>
</evidence>
<evidence type="ECO:0008006" key="5">
    <source>
        <dbReference type="Google" id="ProtNLM"/>
    </source>
</evidence>
<dbReference type="EMBL" id="LHYL01000010">
    <property type="protein sequence ID" value="KXB08613.1"/>
    <property type="molecule type" value="Genomic_DNA"/>
</dbReference>
<dbReference type="InterPro" id="IPR017900">
    <property type="entry name" value="4Fe4S_Fe_S_CS"/>
</dbReference>
<dbReference type="AlphaFoldDB" id="A0A133VQC3"/>
<keyword evidence="4" id="KW-1185">Reference proteome</keyword>
<protein>
    <recommendedName>
        <fullName evidence="5">C2H2-type domain-containing protein</fullName>
    </recommendedName>
</protein>
<dbReference type="PROSITE" id="PS50157">
    <property type="entry name" value="ZINC_FINGER_C2H2_2"/>
    <property type="match status" value="1"/>
</dbReference>
<evidence type="ECO:0000259" key="1">
    <source>
        <dbReference type="PROSITE" id="PS50157"/>
    </source>
</evidence>
<dbReference type="InterPro" id="IPR017896">
    <property type="entry name" value="4Fe4S_Fe-S-bd"/>
</dbReference>
<organism evidence="3 4">
    <name type="scientific">candidate division MSBL1 archaeon SCGC-AAA385M02</name>
    <dbReference type="NCBI Taxonomy" id="1698287"/>
    <lineage>
        <taxon>Archaea</taxon>
        <taxon>Methanobacteriati</taxon>
        <taxon>Methanobacteriota</taxon>
        <taxon>candidate division MSBL1</taxon>
    </lineage>
</organism>
<name>A0A133VQC3_9EURY</name>
<evidence type="ECO:0000313" key="3">
    <source>
        <dbReference type="EMBL" id="KXB08613.1"/>
    </source>
</evidence>
<comment type="caution">
    <text evidence="3">The sequence shown here is derived from an EMBL/GenBank/DDBJ whole genome shotgun (WGS) entry which is preliminary data.</text>
</comment>
<gene>
    <name evidence="3" type="ORF">AKJ59_00705</name>
</gene>
<accession>A0A133VQC3</accession>
<reference evidence="3 4" key="1">
    <citation type="journal article" date="2016" name="Sci. Rep.">
        <title>Metabolic traits of an uncultured archaeal lineage -MSBL1- from brine pools of the Red Sea.</title>
        <authorList>
            <person name="Mwirichia R."/>
            <person name="Alam I."/>
            <person name="Rashid M."/>
            <person name="Vinu M."/>
            <person name="Ba-Alawi W."/>
            <person name="Anthony Kamau A."/>
            <person name="Kamanda Ngugi D."/>
            <person name="Goker M."/>
            <person name="Klenk H.P."/>
            <person name="Bajic V."/>
            <person name="Stingl U."/>
        </authorList>
    </citation>
    <scope>NUCLEOTIDE SEQUENCE [LARGE SCALE GENOMIC DNA]</scope>
    <source>
        <strain evidence="3">SCGC-AAA385M02</strain>
    </source>
</reference>